<sequence>MRLMVVLGCSKSRGATFGVPLSIGIQVFGRASASRNLGLNGFESGFKEKDLKIAAELQKIDSTCKRVDSLSHFQRKMGFRGFIFWKISEATLQFMVVGVLRCVVMSRDRVLKK</sequence>
<feature type="transmembrane region" description="Helical" evidence="1">
    <location>
        <begin position="83"/>
        <end position="104"/>
    </location>
</feature>
<reference evidence="2 3" key="1">
    <citation type="journal article" date="2023" name="Plants (Basel)">
        <title>Bridging the Gap: Combining Genomics and Transcriptomics Approaches to Understand Stylosanthes scabra, an Orphan Legume from the Brazilian Caatinga.</title>
        <authorList>
            <person name="Ferreira-Neto J.R.C."/>
            <person name="da Silva M.D."/>
            <person name="Binneck E."/>
            <person name="de Melo N.F."/>
            <person name="da Silva R.H."/>
            <person name="de Melo A.L.T.M."/>
            <person name="Pandolfi V."/>
            <person name="Bustamante F.O."/>
            <person name="Brasileiro-Vidal A.C."/>
            <person name="Benko-Iseppon A.M."/>
        </authorList>
    </citation>
    <scope>NUCLEOTIDE SEQUENCE [LARGE SCALE GENOMIC DNA]</scope>
    <source>
        <tissue evidence="2">Leaves</tissue>
    </source>
</reference>
<name>A0ABU6WK83_9FABA</name>
<organism evidence="2 3">
    <name type="scientific">Stylosanthes scabra</name>
    <dbReference type="NCBI Taxonomy" id="79078"/>
    <lineage>
        <taxon>Eukaryota</taxon>
        <taxon>Viridiplantae</taxon>
        <taxon>Streptophyta</taxon>
        <taxon>Embryophyta</taxon>
        <taxon>Tracheophyta</taxon>
        <taxon>Spermatophyta</taxon>
        <taxon>Magnoliopsida</taxon>
        <taxon>eudicotyledons</taxon>
        <taxon>Gunneridae</taxon>
        <taxon>Pentapetalae</taxon>
        <taxon>rosids</taxon>
        <taxon>fabids</taxon>
        <taxon>Fabales</taxon>
        <taxon>Fabaceae</taxon>
        <taxon>Papilionoideae</taxon>
        <taxon>50 kb inversion clade</taxon>
        <taxon>dalbergioids sensu lato</taxon>
        <taxon>Dalbergieae</taxon>
        <taxon>Pterocarpus clade</taxon>
        <taxon>Stylosanthes</taxon>
    </lineage>
</organism>
<keyword evidence="1" id="KW-0812">Transmembrane</keyword>
<evidence type="ECO:0000313" key="3">
    <source>
        <dbReference type="Proteomes" id="UP001341840"/>
    </source>
</evidence>
<accession>A0ABU6WK83</accession>
<protein>
    <submittedName>
        <fullName evidence="2">Uncharacterized protein</fullName>
    </submittedName>
</protein>
<dbReference type="Proteomes" id="UP001341840">
    <property type="component" value="Unassembled WGS sequence"/>
</dbReference>
<evidence type="ECO:0000256" key="1">
    <source>
        <dbReference type="SAM" id="Phobius"/>
    </source>
</evidence>
<proteinExistence type="predicted"/>
<gene>
    <name evidence="2" type="ORF">PIB30_047795</name>
</gene>
<keyword evidence="1" id="KW-0472">Membrane</keyword>
<keyword evidence="3" id="KW-1185">Reference proteome</keyword>
<evidence type="ECO:0000313" key="2">
    <source>
        <dbReference type="EMBL" id="MED6184473.1"/>
    </source>
</evidence>
<comment type="caution">
    <text evidence="2">The sequence shown here is derived from an EMBL/GenBank/DDBJ whole genome shotgun (WGS) entry which is preliminary data.</text>
</comment>
<dbReference type="EMBL" id="JASCZI010181551">
    <property type="protein sequence ID" value="MED6184473.1"/>
    <property type="molecule type" value="Genomic_DNA"/>
</dbReference>
<keyword evidence="1" id="KW-1133">Transmembrane helix</keyword>